<name>A0A1B2HT27_9PSEU</name>
<evidence type="ECO:0000256" key="3">
    <source>
        <dbReference type="ARBA" id="ARBA00022898"/>
    </source>
</evidence>
<keyword evidence="3" id="KW-0663">Pyridoxal phosphate</keyword>
<evidence type="ECO:0000313" key="4">
    <source>
        <dbReference type="EMBL" id="ANZ40835.1"/>
    </source>
</evidence>
<accession>A0A1B2HT27</accession>
<dbReference type="InterPro" id="IPR015424">
    <property type="entry name" value="PyrdxlP-dep_Trfase"/>
</dbReference>
<dbReference type="Gene3D" id="3.90.1150.170">
    <property type="match status" value="1"/>
</dbReference>
<dbReference type="GO" id="GO:0019752">
    <property type="term" value="P:carboxylic acid metabolic process"/>
    <property type="evidence" value="ECO:0007669"/>
    <property type="project" value="InterPro"/>
</dbReference>
<dbReference type="AlphaFoldDB" id="A0A1B2HT27"/>
<gene>
    <name evidence="4" type="ORF">BBK82_37485</name>
</gene>
<organism evidence="4 5">
    <name type="scientific">Lentzea guizhouensis</name>
    <dbReference type="NCBI Taxonomy" id="1586287"/>
    <lineage>
        <taxon>Bacteria</taxon>
        <taxon>Bacillati</taxon>
        <taxon>Actinomycetota</taxon>
        <taxon>Actinomycetes</taxon>
        <taxon>Pseudonocardiales</taxon>
        <taxon>Pseudonocardiaceae</taxon>
        <taxon>Lentzea</taxon>
    </lineage>
</organism>
<keyword evidence="2" id="KW-0210">Decarboxylase</keyword>
<evidence type="ECO:0000313" key="5">
    <source>
        <dbReference type="Proteomes" id="UP000093053"/>
    </source>
</evidence>
<proteinExistence type="predicted"/>
<dbReference type="Pfam" id="PF00282">
    <property type="entry name" value="Pyridoxal_deC"/>
    <property type="match status" value="1"/>
</dbReference>
<dbReference type="GO" id="GO:0030170">
    <property type="term" value="F:pyridoxal phosphate binding"/>
    <property type="evidence" value="ECO:0007669"/>
    <property type="project" value="InterPro"/>
</dbReference>
<keyword evidence="2" id="KW-0456">Lyase</keyword>
<dbReference type="PANTHER" id="PTHR11999:SF70">
    <property type="entry name" value="MIP05841P"/>
    <property type="match status" value="1"/>
</dbReference>
<dbReference type="InterPro" id="IPR010977">
    <property type="entry name" value="Aromatic_deC"/>
</dbReference>
<protein>
    <recommendedName>
        <fullName evidence="6">Aromatic amino acid beta-eliminating lyase/threonine aldolase domain-containing protein</fullName>
    </recommendedName>
</protein>
<dbReference type="EMBL" id="CP016793">
    <property type="protein sequence ID" value="ANZ40835.1"/>
    <property type="molecule type" value="Genomic_DNA"/>
</dbReference>
<sequence>MVCRGDLRHGVYGPQLSRSFKAFKVWSALQVFGVDAFRAANERTLDLAQRLAQGISTIPGITLLAPVTLTAVCFEVEGADHTALLETLAAENVALLGPVLVNGSRGIRACITNHRTSAADIDLVVDRLRTASV</sequence>
<evidence type="ECO:0000256" key="2">
    <source>
        <dbReference type="ARBA" id="ARBA00022793"/>
    </source>
</evidence>
<dbReference type="GO" id="GO:0016831">
    <property type="term" value="F:carboxy-lyase activity"/>
    <property type="evidence" value="ECO:0007669"/>
    <property type="project" value="UniProtKB-KW"/>
</dbReference>
<dbReference type="KEGG" id="led:BBK82_37485"/>
<dbReference type="PANTHER" id="PTHR11999">
    <property type="entry name" value="GROUP II PYRIDOXAL-5-PHOSPHATE DECARBOXYLASE"/>
    <property type="match status" value="1"/>
</dbReference>
<dbReference type="SUPFAM" id="SSF53383">
    <property type="entry name" value="PLP-dependent transferases"/>
    <property type="match status" value="1"/>
</dbReference>
<keyword evidence="5" id="KW-1185">Reference proteome</keyword>
<dbReference type="Proteomes" id="UP000093053">
    <property type="component" value="Chromosome"/>
</dbReference>
<reference evidence="4 5" key="1">
    <citation type="submission" date="2016-07" db="EMBL/GenBank/DDBJ databases">
        <title>Complete genome sequence of the Lentzea guizhouensis DHS C013.</title>
        <authorList>
            <person name="Cao C."/>
        </authorList>
    </citation>
    <scope>NUCLEOTIDE SEQUENCE [LARGE SCALE GENOMIC DNA]</scope>
    <source>
        <strain evidence="4 5">DHS C013</strain>
    </source>
</reference>
<evidence type="ECO:0000256" key="1">
    <source>
        <dbReference type="ARBA" id="ARBA00001933"/>
    </source>
</evidence>
<dbReference type="STRING" id="1586287.BBK82_37485"/>
<comment type="cofactor">
    <cofactor evidence="1">
        <name>pyridoxal 5'-phosphate</name>
        <dbReference type="ChEBI" id="CHEBI:597326"/>
    </cofactor>
</comment>
<dbReference type="InterPro" id="IPR002129">
    <property type="entry name" value="PyrdxlP-dep_de-COase"/>
</dbReference>
<evidence type="ECO:0008006" key="6">
    <source>
        <dbReference type="Google" id="ProtNLM"/>
    </source>
</evidence>